<comment type="caution">
    <text evidence="2">The sequence shown here is derived from an EMBL/GenBank/DDBJ whole genome shotgun (WGS) entry which is preliminary data.</text>
</comment>
<reference evidence="2" key="1">
    <citation type="submission" date="2019-09" db="EMBL/GenBank/DDBJ databases">
        <title>Draft genome information of white flower Hibiscus syriacus.</title>
        <authorList>
            <person name="Kim Y.-M."/>
        </authorList>
    </citation>
    <scope>NUCLEOTIDE SEQUENCE [LARGE SCALE GENOMIC DNA]</scope>
    <source>
        <strain evidence="2">YM2019G1</strain>
    </source>
</reference>
<feature type="compositionally biased region" description="Polar residues" evidence="1">
    <location>
        <begin position="1048"/>
        <end position="1057"/>
    </location>
</feature>
<feature type="region of interest" description="Disordered" evidence="1">
    <location>
        <begin position="880"/>
        <end position="1099"/>
    </location>
</feature>
<feature type="compositionally biased region" description="Acidic residues" evidence="1">
    <location>
        <begin position="687"/>
        <end position="696"/>
    </location>
</feature>
<feature type="compositionally biased region" description="Basic residues" evidence="1">
    <location>
        <begin position="359"/>
        <end position="368"/>
    </location>
</feature>
<feature type="compositionally biased region" description="Polar residues" evidence="1">
    <location>
        <begin position="70"/>
        <end position="79"/>
    </location>
</feature>
<feature type="compositionally biased region" description="Basic and acidic residues" evidence="1">
    <location>
        <begin position="295"/>
        <end position="315"/>
    </location>
</feature>
<sequence>MAFSQLEIVSSSPFGCVLRDHNRKERCRDNNVKSVFDKNFNDLVRDHINGCISLSSPQGPQNRHVHKAKNNNPPASTIPSRPPSVLDRWVTWKSQDVALSNTNRHVNEAAETFLDPSQSYSNTALPNTPMPSPSCSRTLGARETERVRIVDIIKKLKNGEHEHSNKEHKHCSTSDQAERRCFSMVRNTPLLRGRQAVHDLLKQIERDKKRELDSLVQHHAVSKFSQRGRLQLMLRLRSLQRCRTIQDSCRPQLPAGQLNRPPQESMHLREKFRAGAESLMAQKNVLAAWRCFQKDKNSTGNPQEREDTHFRKGDRSSWPVNRFLTNKNEDIHEQAKPFSDSIQQKTSIEARCCDSPKIAKPRTPLKGKSKNEVSIKQGSNSQQHPFLGSRETVTRNEGSHEQAKPFSDSIQLKTRLEARCCESPKIAKPRTPLKGKSKNEVYVKQGSNSQQHLFLGSQETVTRNEDIHEQGKPFSDSIQLKTWLEARCCESPKIAKPRTPLKGKLKNEMSIKQGFNSQQHLFLGSQETVTRNEDIHEQAKSFSDSIQHKTRLEARCSESPKIAKPRTPLKRQLENEVTIRQGSNSQEHLFLGSQETAETATQNEVAKLDQEKDQHHFCLELQGTMESSTSLNFSVENEIGEEEGNYHHQHLKLQSQSQDTVENENSEEESNGHHQHLGPESQSQDTVENEIGEEEGDGHHQHLGLDFQSQDTVENEIGEEEGNDNRQHPELDSQSQDALEKSTTYYINDSNENEVPEEEDDQYQQYFEESNEYDWFSNISRPKRYWESIRKAWYNEVLNTAPKNEDIRELVQRGRVSTLLVSDFRESMDQLLTCRVQIQVDLAESHQDVEDMEGTISRERVSNLICSDFVERMKRLITSRAQSQADGAESQREVEGKIETIEPMCSLQTNLHREGDQGEEQEEEDDNDNDEEERSLSSHECQQEVEGKEETIQPMCCLQTNLHSEGDQGEEEEEEEEEEERSLSSHECQQEVEGKEETLQPMCCQQTNLHPEGDQGAEEQEDDGDDEYEGEEERSLSSHEYHEANNYCDHSSSSFQMPSPDVMVTRSWSSQDDNETGNDYQRGASEFSPPPQQSQAPCFQDAIQSSSTNRPSLEMELIYDLKGGIEQLHLEMSELRKSFQSCMGMQMKMHQYAFNQKVHLGET</sequence>
<feature type="region of interest" description="Disordered" evidence="1">
    <location>
        <begin position="117"/>
        <end position="139"/>
    </location>
</feature>
<feature type="region of interest" description="Disordered" evidence="1">
    <location>
        <begin position="356"/>
        <end position="406"/>
    </location>
</feature>
<dbReference type="PANTHER" id="PTHR47820:SF3">
    <property type="entry name" value="OS07G0499800 PROTEIN"/>
    <property type="match status" value="1"/>
</dbReference>
<dbReference type="Proteomes" id="UP000436088">
    <property type="component" value="Unassembled WGS sequence"/>
</dbReference>
<evidence type="ECO:0000313" key="2">
    <source>
        <dbReference type="EMBL" id="KAE8712903.1"/>
    </source>
</evidence>
<feature type="compositionally biased region" description="Acidic residues" evidence="1">
    <location>
        <begin position="917"/>
        <end position="933"/>
    </location>
</feature>
<feature type="region of interest" description="Disordered" evidence="1">
    <location>
        <begin position="552"/>
        <end position="573"/>
    </location>
</feature>
<name>A0A6A3B958_HIBSY</name>
<accession>A0A6A3B958</accession>
<feature type="region of interest" description="Disordered" evidence="1">
    <location>
        <begin position="647"/>
        <end position="703"/>
    </location>
</feature>
<evidence type="ECO:0000256" key="1">
    <source>
        <dbReference type="SAM" id="MobiDB-lite"/>
    </source>
</evidence>
<proteinExistence type="predicted"/>
<feature type="compositionally biased region" description="Polar residues" evidence="1">
    <location>
        <begin position="372"/>
        <end position="384"/>
    </location>
</feature>
<dbReference type="EMBL" id="VEPZ02000884">
    <property type="protein sequence ID" value="KAE8712903.1"/>
    <property type="molecule type" value="Genomic_DNA"/>
</dbReference>
<keyword evidence="3" id="KW-1185">Reference proteome</keyword>
<feature type="compositionally biased region" description="Polar residues" evidence="1">
    <location>
        <begin position="117"/>
        <end position="126"/>
    </location>
</feature>
<organism evidence="2 3">
    <name type="scientific">Hibiscus syriacus</name>
    <name type="common">Rose of Sharon</name>
    <dbReference type="NCBI Taxonomy" id="106335"/>
    <lineage>
        <taxon>Eukaryota</taxon>
        <taxon>Viridiplantae</taxon>
        <taxon>Streptophyta</taxon>
        <taxon>Embryophyta</taxon>
        <taxon>Tracheophyta</taxon>
        <taxon>Spermatophyta</taxon>
        <taxon>Magnoliopsida</taxon>
        <taxon>eudicotyledons</taxon>
        <taxon>Gunneridae</taxon>
        <taxon>Pentapetalae</taxon>
        <taxon>rosids</taxon>
        <taxon>malvids</taxon>
        <taxon>Malvales</taxon>
        <taxon>Malvaceae</taxon>
        <taxon>Malvoideae</taxon>
        <taxon>Hibiscus</taxon>
    </lineage>
</organism>
<feature type="compositionally biased region" description="Basic and acidic residues" evidence="1">
    <location>
        <begin position="889"/>
        <end position="900"/>
    </location>
</feature>
<protein>
    <submittedName>
        <fullName evidence="2">Uncharacterized protein</fullName>
    </submittedName>
</protein>
<evidence type="ECO:0000313" key="3">
    <source>
        <dbReference type="Proteomes" id="UP000436088"/>
    </source>
</evidence>
<gene>
    <name evidence="2" type="ORF">F3Y22_tig00110221pilonHSYRG00046</name>
</gene>
<feature type="region of interest" description="Disordered" evidence="1">
    <location>
        <begin position="56"/>
        <end position="82"/>
    </location>
</feature>
<feature type="region of interest" description="Disordered" evidence="1">
    <location>
        <begin position="295"/>
        <end position="321"/>
    </location>
</feature>
<dbReference type="AlphaFoldDB" id="A0A6A3B958"/>
<feature type="region of interest" description="Disordered" evidence="1">
    <location>
        <begin position="718"/>
        <end position="737"/>
    </location>
</feature>
<feature type="compositionally biased region" description="Basic and acidic residues" evidence="1">
    <location>
        <begin position="1033"/>
        <end position="1043"/>
    </location>
</feature>
<feature type="compositionally biased region" description="Basic and acidic residues" evidence="1">
    <location>
        <begin position="981"/>
        <end position="998"/>
    </location>
</feature>
<feature type="compositionally biased region" description="Acidic residues" evidence="1">
    <location>
        <begin position="1015"/>
        <end position="1032"/>
    </location>
</feature>
<dbReference type="PANTHER" id="PTHR47820">
    <property type="entry name" value="BNAC05G24000D PROTEIN"/>
    <property type="match status" value="1"/>
</dbReference>
<feature type="compositionally biased region" description="Acidic residues" evidence="1">
    <location>
        <begin position="967"/>
        <end position="980"/>
    </location>
</feature>
<feature type="compositionally biased region" description="Basic and acidic residues" evidence="1">
    <location>
        <begin position="934"/>
        <end position="951"/>
    </location>
</feature>
<feature type="compositionally biased region" description="Basic and acidic residues" evidence="1">
    <location>
        <begin position="392"/>
        <end position="403"/>
    </location>
</feature>